<reference evidence="8" key="1">
    <citation type="submission" date="2020-10" db="EMBL/GenBank/DDBJ databases">
        <authorList>
            <person name="Gilroy R."/>
        </authorList>
    </citation>
    <scope>NUCLEOTIDE SEQUENCE</scope>
    <source>
        <strain evidence="8">CHK178-757</strain>
    </source>
</reference>
<dbReference type="Gene3D" id="3.20.20.80">
    <property type="entry name" value="Glycosidases"/>
    <property type="match status" value="1"/>
</dbReference>
<evidence type="ECO:0000256" key="2">
    <source>
        <dbReference type="ARBA" id="ARBA00022801"/>
    </source>
</evidence>
<dbReference type="GO" id="GO:0005975">
    <property type="term" value="P:carbohydrate metabolic process"/>
    <property type="evidence" value="ECO:0007669"/>
    <property type="project" value="InterPro"/>
</dbReference>
<comment type="caution">
    <text evidence="8">The sequence shown here is derived from an EMBL/GenBank/DDBJ whole genome shotgun (WGS) entry which is preliminary data.</text>
</comment>
<dbReference type="InterPro" id="IPR032311">
    <property type="entry name" value="DUF4982"/>
</dbReference>
<dbReference type="SUPFAM" id="SSF49303">
    <property type="entry name" value="beta-Galactosidase/glucuronidase domain"/>
    <property type="match status" value="1"/>
</dbReference>
<dbReference type="AlphaFoldDB" id="A0A9D1F4A6"/>
<evidence type="ECO:0000259" key="7">
    <source>
        <dbReference type="Pfam" id="PF18565"/>
    </source>
</evidence>
<dbReference type="Proteomes" id="UP000823927">
    <property type="component" value="Unassembled WGS sequence"/>
</dbReference>
<evidence type="ECO:0000256" key="3">
    <source>
        <dbReference type="ARBA" id="ARBA00023295"/>
    </source>
</evidence>
<evidence type="ECO:0000259" key="6">
    <source>
        <dbReference type="Pfam" id="PF16355"/>
    </source>
</evidence>
<dbReference type="PRINTS" id="PR00132">
    <property type="entry name" value="GLHYDRLASE2"/>
</dbReference>
<feature type="domain" description="Glycoside hydrolase family 2 immunoglobulin-like beta-sandwich" evidence="4">
    <location>
        <begin position="212"/>
        <end position="283"/>
    </location>
</feature>
<dbReference type="Gene3D" id="2.60.120.260">
    <property type="entry name" value="Galactose-binding domain-like"/>
    <property type="match status" value="1"/>
</dbReference>
<evidence type="ECO:0000313" key="9">
    <source>
        <dbReference type="Proteomes" id="UP000823927"/>
    </source>
</evidence>
<name>A0A9D1F4A6_9FIRM</name>
<dbReference type="SUPFAM" id="SSF49785">
    <property type="entry name" value="Galactose-binding domain-like"/>
    <property type="match status" value="1"/>
</dbReference>
<feature type="domain" description="Glycoside hydrolase family 2" evidence="7">
    <location>
        <begin position="726"/>
        <end position="816"/>
    </location>
</feature>
<dbReference type="Pfam" id="PF02836">
    <property type="entry name" value="Glyco_hydro_2_C"/>
    <property type="match status" value="1"/>
</dbReference>
<dbReference type="EMBL" id="DVIT01000027">
    <property type="protein sequence ID" value="HIS47345.1"/>
    <property type="molecule type" value="Genomic_DNA"/>
</dbReference>
<dbReference type="InterPro" id="IPR013783">
    <property type="entry name" value="Ig-like_fold"/>
</dbReference>
<comment type="similarity">
    <text evidence="1">Belongs to the glycosyl hydrolase 2 family.</text>
</comment>
<dbReference type="InterPro" id="IPR006101">
    <property type="entry name" value="Glyco_hydro_2"/>
</dbReference>
<dbReference type="Gene3D" id="2.60.40.10">
    <property type="entry name" value="Immunoglobulins"/>
    <property type="match status" value="3"/>
</dbReference>
<dbReference type="Pfam" id="PF00703">
    <property type="entry name" value="Glyco_hydro_2"/>
    <property type="match status" value="1"/>
</dbReference>
<dbReference type="InterPro" id="IPR006103">
    <property type="entry name" value="Glyco_hydro_2_cat"/>
</dbReference>
<dbReference type="SUPFAM" id="SSF51445">
    <property type="entry name" value="(Trans)glycosidases"/>
    <property type="match status" value="1"/>
</dbReference>
<dbReference type="Pfam" id="PF18565">
    <property type="entry name" value="Glyco_hydro2_C5"/>
    <property type="match status" value="1"/>
</dbReference>
<evidence type="ECO:0000259" key="4">
    <source>
        <dbReference type="Pfam" id="PF00703"/>
    </source>
</evidence>
<keyword evidence="2" id="KW-0378">Hydrolase</keyword>
<dbReference type="PANTHER" id="PTHR42732:SF1">
    <property type="entry name" value="BETA-MANNOSIDASE"/>
    <property type="match status" value="1"/>
</dbReference>
<feature type="domain" description="DUF4982" evidence="6">
    <location>
        <begin position="634"/>
        <end position="692"/>
    </location>
</feature>
<protein>
    <submittedName>
        <fullName evidence="8">DUF4982 domain-containing protein</fullName>
    </submittedName>
</protein>
<accession>A0A9D1F4A6</accession>
<reference evidence="8" key="2">
    <citation type="journal article" date="2021" name="PeerJ">
        <title>Extensive microbial diversity within the chicken gut microbiome revealed by metagenomics and culture.</title>
        <authorList>
            <person name="Gilroy R."/>
            <person name="Ravi A."/>
            <person name="Getino M."/>
            <person name="Pursley I."/>
            <person name="Horton D.L."/>
            <person name="Alikhan N.F."/>
            <person name="Baker D."/>
            <person name="Gharbi K."/>
            <person name="Hall N."/>
            <person name="Watson M."/>
            <person name="Adriaenssens E.M."/>
            <person name="Foster-Nyarko E."/>
            <person name="Jarju S."/>
            <person name="Secka A."/>
            <person name="Antonio M."/>
            <person name="Oren A."/>
            <person name="Chaudhuri R.R."/>
            <person name="La Ragione R."/>
            <person name="Hildebrand F."/>
            <person name="Pallen M.J."/>
        </authorList>
    </citation>
    <scope>NUCLEOTIDE SEQUENCE</scope>
    <source>
        <strain evidence="8">CHK178-757</strain>
    </source>
</reference>
<dbReference type="InterPro" id="IPR017853">
    <property type="entry name" value="GH"/>
</dbReference>
<keyword evidence="3" id="KW-0326">Glycosidase</keyword>
<dbReference type="InterPro" id="IPR008979">
    <property type="entry name" value="Galactose-bd-like_sf"/>
</dbReference>
<gene>
    <name evidence="8" type="ORF">IAB46_07290</name>
</gene>
<dbReference type="InterPro" id="IPR051913">
    <property type="entry name" value="GH2_Domain-Containing"/>
</dbReference>
<dbReference type="PANTHER" id="PTHR42732">
    <property type="entry name" value="BETA-GALACTOSIDASE"/>
    <property type="match status" value="1"/>
</dbReference>
<dbReference type="InterPro" id="IPR006102">
    <property type="entry name" value="Ig-like_GH2"/>
</dbReference>
<dbReference type="Pfam" id="PF16355">
    <property type="entry name" value="DUF4982"/>
    <property type="match status" value="1"/>
</dbReference>
<sequence length="819" mass="92359">MYKLDFNGDWKVWKELDAFELVFRVPKDAKKVTLPYDAMIHEKQQKNSRNGGKTGALDGAVYKFYKRFFVPEDYQDKNVRFHFEGIYMNAFIYINQSLAGSCVYGYTDFFVDANDYLKYGQENEILVLVKNSAMPNSRWYSGSGIYRPVWMCVGEKSYIVPYSLRLTTKALEYEPRQATEPDTYPGWALGAVVEIEGMLSNSHMKAVWQQAVIEICTPDGVTILQRKYPVRIKGGENIHLRKSIYVENPRLWCEEDPALYKVKLLIKDGEKVVDEDNIITGIRQIFVDARHGLRVNGRSVKLRGACIHHDQGLLGAATYDDYEYRRVRLLKAAGFNAIRSAHNPASQALLRACDALGMYVMDEFSDVWTKNKTDYDYSMVFERDWEKDVKAMVDADYNHPSVILYSTGNEISEICTEKGIETSRMLGDRFHGLDPSRYTTNGINGAFAAGDGLAHIVHDITGADPGSGDVNVFMGAMATHMPEIVTHPILSDILEKLETTMDVIGYNYMTARYLKDAKTYPDRVMIGTETYPKQIAQNWAAILQCPAVLGDFTWTGYDYLGEVGPYPMLMNTGADISIIGCRRPMSYYREIVFGLKKGPYIAVQDPDRFGIPREFGPWQFTDCTFNYNYPGREGRPVMIQVYGGGDEVELYVNNRRIERQPCGRDTQYYTMFNTVYEPGTLTAIAYENGVEIGRCQLDTTGPAAWIRAEADTGFHGHEEMPQIYDGDGNCLTFINITLRDARGRLVPDGENELSVEIQGPAVLLAFGSTGSVHTRGFEKKKTKADQGRAMAVLKSTGQGLVTVIIRGEGLKEAVVTYES</sequence>
<dbReference type="InterPro" id="IPR040605">
    <property type="entry name" value="Glyco_hydro2_dom5"/>
</dbReference>
<feature type="domain" description="Glycoside hydrolase family 2 catalytic" evidence="5">
    <location>
        <begin position="293"/>
        <end position="571"/>
    </location>
</feature>
<proteinExistence type="inferred from homology"/>
<organism evidence="8 9">
    <name type="scientific">Candidatus Scybalocola faecigallinarum</name>
    <dbReference type="NCBI Taxonomy" id="2840941"/>
    <lineage>
        <taxon>Bacteria</taxon>
        <taxon>Bacillati</taxon>
        <taxon>Bacillota</taxon>
        <taxon>Clostridia</taxon>
        <taxon>Lachnospirales</taxon>
        <taxon>Lachnospiraceae</taxon>
        <taxon>Lachnospiraceae incertae sedis</taxon>
        <taxon>Candidatus Scybalocola (ex Gilroy et al. 2021)</taxon>
    </lineage>
</organism>
<dbReference type="GO" id="GO:0004553">
    <property type="term" value="F:hydrolase activity, hydrolyzing O-glycosyl compounds"/>
    <property type="evidence" value="ECO:0007669"/>
    <property type="project" value="InterPro"/>
</dbReference>
<dbReference type="InterPro" id="IPR036156">
    <property type="entry name" value="Beta-gal/glucu_dom_sf"/>
</dbReference>
<evidence type="ECO:0000313" key="8">
    <source>
        <dbReference type="EMBL" id="HIS47345.1"/>
    </source>
</evidence>
<evidence type="ECO:0000256" key="1">
    <source>
        <dbReference type="ARBA" id="ARBA00007401"/>
    </source>
</evidence>
<evidence type="ECO:0000259" key="5">
    <source>
        <dbReference type="Pfam" id="PF02836"/>
    </source>
</evidence>